<evidence type="ECO:0000313" key="1">
    <source>
        <dbReference type="EMBL" id="GGO58898.1"/>
    </source>
</evidence>
<protein>
    <submittedName>
        <fullName evidence="1">Uncharacterized protein</fullName>
    </submittedName>
</protein>
<accession>A0ABQ2MUI3</accession>
<dbReference type="EMBL" id="BMNG01000026">
    <property type="protein sequence ID" value="GGO58898.1"/>
    <property type="molecule type" value="Genomic_DNA"/>
</dbReference>
<reference evidence="2" key="1">
    <citation type="journal article" date="2019" name="Int. J. Syst. Evol. Microbiol.">
        <title>The Global Catalogue of Microorganisms (GCM) 10K type strain sequencing project: providing services to taxonomists for standard genome sequencing and annotation.</title>
        <authorList>
            <consortium name="The Broad Institute Genomics Platform"/>
            <consortium name="The Broad Institute Genome Sequencing Center for Infectious Disease"/>
            <person name="Wu L."/>
            <person name="Ma J."/>
        </authorList>
    </citation>
    <scope>NUCLEOTIDE SEQUENCE [LARGE SCALE GENOMIC DNA]</scope>
    <source>
        <strain evidence="2">CGMCC 4.7349</strain>
    </source>
</reference>
<proteinExistence type="predicted"/>
<dbReference type="Proteomes" id="UP000656881">
    <property type="component" value="Unassembled WGS sequence"/>
</dbReference>
<comment type="caution">
    <text evidence="1">The sequence shown here is derived from an EMBL/GenBank/DDBJ whole genome shotgun (WGS) entry which is preliminary data.</text>
</comment>
<gene>
    <name evidence="1" type="ORF">GCM10012286_79260</name>
</gene>
<name>A0ABQ2MUI3_9ACTN</name>
<dbReference type="RefSeq" id="WP_189177546.1">
    <property type="nucleotide sequence ID" value="NZ_BMNG01000026.1"/>
</dbReference>
<organism evidence="1 2">
    <name type="scientific">Streptomyces lasiicapitis</name>
    <dbReference type="NCBI Taxonomy" id="1923961"/>
    <lineage>
        <taxon>Bacteria</taxon>
        <taxon>Bacillati</taxon>
        <taxon>Actinomycetota</taxon>
        <taxon>Actinomycetes</taxon>
        <taxon>Kitasatosporales</taxon>
        <taxon>Streptomycetaceae</taxon>
        <taxon>Streptomyces</taxon>
    </lineage>
</organism>
<evidence type="ECO:0000313" key="2">
    <source>
        <dbReference type="Proteomes" id="UP000656881"/>
    </source>
</evidence>
<sequence>MTSYPLRTALEHGMKNVQTANYDWMYDGVARHGAMEWTLKSDDDAAGLIRIVSAFEVPSPENDGLVLFELRGYACNREDRCSEDVTFNGSMPESDVLDKLVDRFFATVEALSVDELRPLRAR</sequence>
<keyword evidence="2" id="KW-1185">Reference proteome</keyword>